<gene>
    <name evidence="1" type="ORF">HPB47_018898</name>
</gene>
<organism evidence="1 2">
    <name type="scientific">Ixodes persulcatus</name>
    <name type="common">Taiga tick</name>
    <dbReference type="NCBI Taxonomy" id="34615"/>
    <lineage>
        <taxon>Eukaryota</taxon>
        <taxon>Metazoa</taxon>
        <taxon>Ecdysozoa</taxon>
        <taxon>Arthropoda</taxon>
        <taxon>Chelicerata</taxon>
        <taxon>Arachnida</taxon>
        <taxon>Acari</taxon>
        <taxon>Parasitiformes</taxon>
        <taxon>Ixodida</taxon>
        <taxon>Ixodoidea</taxon>
        <taxon>Ixodidae</taxon>
        <taxon>Ixodinae</taxon>
        <taxon>Ixodes</taxon>
    </lineage>
</organism>
<comment type="caution">
    <text evidence="1">The sequence shown here is derived from an EMBL/GenBank/DDBJ whole genome shotgun (WGS) entry which is preliminary data.</text>
</comment>
<dbReference type="EMBL" id="JABSTQ010008193">
    <property type="protein sequence ID" value="KAG0434770.1"/>
    <property type="molecule type" value="Genomic_DNA"/>
</dbReference>
<protein>
    <submittedName>
        <fullName evidence="1">Uncharacterized protein</fullName>
    </submittedName>
</protein>
<reference evidence="1 2" key="1">
    <citation type="journal article" date="2020" name="Cell">
        <title>Large-Scale Comparative Analyses of Tick Genomes Elucidate Their Genetic Diversity and Vector Capacities.</title>
        <authorList>
            <consortium name="Tick Genome and Microbiome Consortium (TIGMIC)"/>
            <person name="Jia N."/>
            <person name="Wang J."/>
            <person name="Shi W."/>
            <person name="Du L."/>
            <person name="Sun Y."/>
            <person name="Zhan W."/>
            <person name="Jiang J.F."/>
            <person name="Wang Q."/>
            <person name="Zhang B."/>
            <person name="Ji P."/>
            <person name="Bell-Sakyi L."/>
            <person name="Cui X.M."/>
            <person name="Yuan T.T."/>
            <person name="Jiang B.G."/>
            <person name="Yang W.F."/>
            <person name="Lam T.T."/>
            <person name="Chang Q.C."/>
            <person name="Ding S.J."/>
            <person name="Wang X.J."/>
            <person name="Zhu J.G."/>
            <person name="Ruan X.D."/>
            <person name="Zhao L."/>
            <person name="Wei J.T."/>
            <person name="Ye R.Z."/>
            <person name="Que T.C."/>
            <person name="Du C.H."/>
            <person name="Zhou Y.H."/>
            <person name="Cheng J.X."/>
            <person name="Dai P.F."/>
            <person name="Guo W.B."/>
            <person name="Han X.H."/>
            <person name="Huang E.J."/>
            <person name="Li L.F."/>
            <person name="Wei W."/>
            <person name="Gao Y.C."/>
            <person name="Liu J.Z."/>
            <person name="Shao H.Z."/>
            <person name="Wang X."/>
            <person name="Wang C.C."/>
            <person name="Yang T.C."/>
            <person name="Huo Q.B."/>
            <person name="Li W."/>
            <person name="Chen H.Y."/>
            <person name="Chen S.E."/>
            <person name="Zhou L.G."/>
            <person name="Ni X.B."/>
            <person name="Tian J.H."/>
            <person name="Sheng Y."/>
            <person name="Liu T."/>
            <person name="Pan Y.S."/>
            <person name="Xia L.Y."/>
            <person name="Li J."/>
            <person name="Zhao F."/>
            <person name="Cao W.C."/>
        </authorList>
    </citation>
    <scope>NUCLEOTIDE SEQUENCE [LARGE SCALE GENOMIC DNA]</scope>
    <source>
        <strain evidence="1">Iper-2018</strain>
    </source>
</reference>
<dbReference type="Proteomes" id="UP000805193">
    <property type="component" value="Unassembled WGS sequence"/>
</dbReference>
<accession>A0AC60QKF9</accession>
<sequence>METDERSGQWELETPARLSRPAVLAMLAVAAFLRYTTDGGTGCEKPVESNPDNNMSHARWMVLSDRRLDVKQAPPSGRSRAGPISEEGKEENKKEARRQGSLACGGYTTDVMPPPTLLISLHVGLVSTALGSLKFKRTAIAFAEDNGNHSAAAGFGVDRACIRWRKQRGQIMKGAPTRKKFTGLHKGRHPQMEEEVCEFVRSERCRGFAVTADAIQMKALEIATGMQIPRTVFRASRGWVE</sequence>
<feature type="non-terminal residue" evidence="1">
    <location>
        <position position="241"/>
    </location>
</feature>
<evidence type="ECO:0000313" key="2">
    <source>
        <dbReference type="Proteomes" id="UP000805193"/>
    </source>
</evidence>
<evidence type="ECO:0000313" key="1">
    <source>
        <dbReference type="EMBL" id="KAG0434770.1"/>
    </source>
</evidence>
<keyword evidence="2" id="KW-1185">Reference proteome</keyword>
<proteinExistence type="predicted"/>
<name>A0AC60QKF9_IXOPE</name>